<keyword evidence="2" id="KW-1185">Reference proteome</keyword>
<sequence length="95" mass="10400">MRFPDSAKAQDMQAISNKLAFLVQVHLSKKEALIEKLIGQLDQLYIDTNLHASSGFENRASATKYFQFLGSLVSSISVTLNTIAKAAVAEAKRLS</sequence>
<reference evidence="2" key="1">
    <citation type="journal article" date="2019" name="Microbiol. Resour. Announc.">
        <title>Complete Genome Sequence of Halomonas olivaria, a Moderately Halophilic Bacterium Isolated from Olive Processing Effluents, Obtained by Nanopore Sequencing.</title>
        <authorList>
            <person name="Nagata S."/>
            <person name="Ii K.M."/>
            <person name="Tsukimi T."/>
            <person name="Miura M.C."/>
            <person name="Galipon J."/>
            <person name="Arakawa K."/>
        </authorList>
    </citation>
    <scope>NUCLEOTIDE SEQUENCE [LARGE SCALE GENOMIC DNA]</scope>
    <source>
        <strain evidence="2">TYRC17</strain>
    </source>
</reference>
<dbReference type="EMBL" id="AP019416">
    <property type="protein sequence ID" value="BBI51135.1"/>
    <property type="molecule type" value="Genomic_DNA"/>
</dbReference>
<accession>A0ABN5WXL3</accession>
<gene>
    <name evidence="1" type="ORF">HORIV_35560</name>
</gene>
<evidence type="ECO:0000313" key="1">
    <source>
        <dbReference type="EMBL" id="BBI51135.1"/>
    </source>
</evidence>
<name>A0ABN5WXL3_9GAMM</name>
<organism evidence="1 2">
    <name type="scientific">Vreelandella olivaria</name>
    <dbReference type="NCBI Taxonomy" id="390919"/>
    <lineage>
        <taxon>Bacteria</taxon>
        <taxon>Pseudomonadati</taxon>
        <taxon>Pseudomonadota</taxon>
        <taxon>Gammaproteobacteria</taxon>
        <taxon>Oceanospirillales</taxon>
        <taxon>Halomonadaceae</taxon>
        <taxon>Vreelandella</taxon>
    </lineage>
</organism>
<protein>
    <submittedName>
        <fullName evidence="1">Uncharacterized protein</fullName>
    </submittedName>
</protein>
<proteinExistence type="predicted"/>
<evidence type="ECO:0000313" key="2">
    <source>
        <dbReference type="Proteomes" id="UP000289555"/>
    </source>
</evidence>
<dbReference type="Proteomes" id="UP000289555">
    <property type="component" value="Chromosome"/>
</dbReference>